<evidence type="ECO:0000313" key="2">
    <source>
        <dbReference type="EMBL" id="QTA37850.1"/>
    </source>
</evidence>
<dbReference type="Gene3D" id="2.120.10.30">
    <property type="entry name" value="TolB, C-terminal domain"/>
    <property type="match status" value="2"/>
</dbReference>
<dbReference type="EMBL" id="CP071446">
    <property type="protein sequence ID" value="QTA37850.1"/>
    <property type="molecule type" value="Genomic_DNA"/>
</dbReference>
<dbReference type="SUPFAM" id="SSF82171">
    <property type="entry name" value="DPP6 N-terminal domain-like"/>
    <property type="match status" value="1"/>
</dbReference>
<name>A0ABX7S7R4_9BACT</name>
<dbReference type="PANTHER" id="PTHR36842:SF1">
    <property type="entry name" value="PROTEIN TOLB"/>
    <property type="match status" value="1"/>
</dbReference>
<dbReference type="PANTHER" id="PTHR36842">
    <property type="entry name" value="PROTEIN TOLB HOMOLOG"/>
    <property type="match status" value="1"/>
</dbReference>
<dbReference type="RefSeq" id="WP_207566571.1">
    <property type="nucleotide sequence ID" value="NZ_CP071446.1"/>
</dbReference>
<gene>
    <name evidence="2" type="ORF">JYK00_09025</name>
</gene>
<comment type="similarity">
    <text evidence="1">Belongs to the TolB family.</text>
</comment>
<evidence type="ECO:0000313" key="3">
    <source>
        <dbReference type="Proteomes" id="UP000671862"/>
    </source>
</evidence>
<reference evidence="2 3" key="1">
    <citation type="submission" date="2021-03" db="EMBL/GenBank/DDBJ databases">
        <title>Thermosipho ferrireducens sp.nov., an anaerobic thermophilic iron-reducing bacterium isolated from a deep-sea hydrothermal sulfide deposits.</title>
        <authorList>
            <person name="Zeng X."/>
            <person name="Chen Y."/>
            <person name="Shao Z."/>
        </authorList>
    </citation>
    <scope>NUCLEOTIDE SEQUENCE [LARGE SCALE GENOMIC DNA]</scope>
    <source>
        <strain evidence="2 3">JL129W03</strain>
    </source>
</reference>
<dbReference type="Proteomes" id="UP000671862">
    <property type="component" value="Chromosome"/>
</dbReference>
<evidence type="ECO:0000256" key="1">
    <source>
        <dbReference type="ARBA" id="ARBA00009820"/>
    </source>
</evidence>
<sequence length="399" mass="46010">MKYMMFLLLLLMSVIVFSENILPESTYTVGVITHYSTATEHVFNDAKKMLDEYLEYGQILFLQSATEATSNVYVELYLGYDATNNIYKATYIDGNYKVTSQYSPGGFKKYSTFLKEIIYYPLEKIALYRFKTGDFGKYLRLTYHPGVDEYGDYSPEKGLFFFITDRLAGNRNIAYMNFSDTTINILAVFGSSEYFPKLSPDGSTILFQGSLHGFWNIYTMPFSPDYYKKIRLVSSGNKPAYGPTWYDENTVLYSQDTKTKNEMLMKSLKGNFVKPLKTYGEMSFTPFVHNGEIYYTALHGANFGIYKLVDGTNTVVEDTFFNEHDPVVTPDGSYLVFTSNRDGIYRIWMKDLSTGSVTCLTPDIPYDVFYPETDGKYVFFSVYKEGEEPDIYVRRLERK</sequence>
<dbReference type="InterPro" id="IPR011659">
    <property type="entry name" value="WD40"/>
</dbReference>
<protein>
    <submittedName>
        <fullName evidence="2">PD40 domain-containing protein</fullName>
    </submittedName>
</protein>
<dbReference type="Pfam" id="PF07676">
    <property type="entry name" value="PD40"/>
    <property type="match status" value="2"/>
</dbReference>
<proteinExistence type="inferred from homology"/>
<accession>A0ABX7S7R4</accession>
<dbReference type="InterPro" id="IPR011042">
    <property type="entry name" value="6-blade_b-propeller_TolB-like"/>
</dbReference>
<organism evidence="2 3">
    <name type="scientific">Thermosipho ferrireducens</name>
    <dbReference type="NCBI Taxonomy" id="2571116"/>
    <lineage>
        <taxon>Bacteria</taxon>
        <taxon>Thermotogati</taxon>
        <taxon>Thermotogota</taxon>
        <taxon>Thermotogae</taxon>
        <taxon>Thermotogales</taxon>
        <taxon>Fervidobacteriaceae</taxon>
        <taxon>Thermosipho</taxon>
    </lineage>
</organism>
<keyword evidence="3" id="KW-1185">Reference proteome</keyword>